<feature type="region of interest" description="Disordered" evidence="1">
    <location>
        <begin position="884"/>
        <end position="905"/>
    </location>
</feature>
<evidence type="ECO:0000313" key="2">
    <source>
        <dbReference type="EMBL" id="CCC49313.1"/>
    </source>
</evidence>
<feature type="region of interest" description="Disordered" evidence="1">
    <location>
        <begin position="381"/>
        <end position="437"/>
    </location>
</feature>
<feature type="compositionally biased region" description="Polar residues" evidence="1">
    <location>
        <begin position="385"/>
        <end position="397"/>
    </location>
</feature>
<feature type="compositionally biased region" description="Polar residues" evidence="1">
    <location>
        <begin position="419"/>
        <end position="437"/>
    </location>
</feature>
<protein>
    <submittedName>
        <fullName evidence="2">Uncharacterized protein</fullName>
    </submittedName>
</protein>
<dbReference type="EMBL" id="HE573023">
    <property type="protein sequence ID" value="CCC49313.1"/>
    <property type="molecule type" value="Genomic_DNA"/>
</dbReference>
<reference evidence="2" key="1">
    <citation type="journal article" date="2012" name="Proc. Natl. Acad. Sci. U.S.A.">
        <title>Antigenic diversity is generated by distinct evolutionary mechanisms in African trypanosome species.</title>
        <authorList>
            <person name="Jackson A.P."/>
            <person name="Berry A."/>
            <person name="Aslett M."/>
            <person name="Allison H.C."/>
            <person name="Burton P."/>
            <person name="Vavrova-Anderson J."/>
            <person name="Brown R."/>
            <person name="Browne H."/>
            <person name="Corton N."/>
            <person name="Hauser H."/>
            <person name="Gamble J."/>
            <person name="Gilderthorp R."/>
            <person name="Marcello L."/>
            <person name="McQuillan J."/>
            <person name="Otto T.D."/>
            <person name="Quail M.A."/>
            <person name="Sanders M.J."/>
            <person name="van Tonder A."/>
            <person name="Ginger M.L."/>
            <person name="Field M.C."/>
            <person name="Barry J.D."/>
            <person name="Hertz-Fowler C."/>
            <person name="Berriman M."/>
        </authorList>
    </citation>
    <scope>NUCLEOTIDE SEQUENCE</scope>
    <source>
        <strain evidence="2">Y486</strain>
    </source>
</reference>
<sequence length="972" mass="104214">MSSCTPAVAAAVDTTVPSYVLYSPQGSKPLAPLHVTGATVSCCYDRGTKSQLLRIPPSTHVSFLRPSSSLCVGINGGAANGRGDRNTSAAAAQRVIVLQLCCENSARSAFSLTIELLLQDKLGRRRLIFSNCFDKLQQCSQHVKVPLRCVVPGTWSNIVFDVPRIHLTLFGGSGGHISDSELVGSRKLLQITLSCSSVCRLRRLLGMSHLPLAVENGMTHLEKVSLGSLAEEVEWPPSLRLPAEVPVRWYIIRTCTEELLYEPQTELSPDVQMGSVGPSKNVPPSPFELVSECDPGAAADEVRDPHSLRMKHRLQPVKKNPRCSSNGALAPQSCFVGDVKQYSVRDPRACNVVSNGQIDLEERFAVGEVEKSSLAGVSRRAATVNAPSNNSRSQLHQVSAPGRGSDEGGMLSREDVSRSECTAASSPSTYNERGRTFNTDRTSSALNLLATFESGNGRLGASLSVEDCQNSLEVMRGRVKCIQALMREGVVYSGGNCMTDKGSEKLMGGEIGIKNDPDQLYCDASVRGSEVQYSAKKQCLPCTETDSIQLLVDGCERDEGRGQVAPPSGNCHPTTPSCTTCDVTVDVASSPAVPTAKSDKMNPYCGKGETSETCAVDEDEERFTVNICMSTTCGRPAVVVPAEKTPKMDMKPPVPPSSAHQVDRLCFDSVSVTPSKVLFNDDDEQSVPLWTSRGATPRAEEDTPVISYLASPVRMVNAGEKVPLHAHRHGRLGGLCVLQQLSRPARQALETSLQSTLSQLIEFCPQPATGGAVGSANTPLNSFRCGNSVGGESSVSVIDYRRAPGEVAEAASRQFVVLDSSRGGVEEEDISHRNCDGNKMYSGHHRVKGTQSTPLPPLSPEHANSSRLHKNGAELLFNEDAVDSVESSHSPMGNSEGQKVTTQKGGYTSLDNLSLPMAVVSGVLPSQLEHEGLKLDVESPNDALVFDPLLQCCLDLRSNTYVMAASRSYKAV</sequence>
<dbReference type="OMA" id="CCENSAR"/>
<proteinExistence type="predicted"/>
<evidence type="ECO:0000256" key="1">
    <source>
        <dbReference type="SAM" id="MobiDB-lite"/>
    </source>
</evidence>
<feature type="compositionally biased region" description="Polar residues" evidence="1">
    <location>
        <begin position="885"/>
        <end position="905"/>
    </location>
</feature>
<dbReference type="PANTHER" id="PTHR12458">
    <property type="entry name" value="ORF PROTEIN"/>
    <property type="match status" value="1"/>
</dbReference>
<gene>
    <name evidence="2" type="ORF">TVY486_0706310</name>
</gene>
<dbReference type="AlphaFoldDB" id="G0TZB0"/>
<name>G0TZB0_TRYVY</name>
<organism evidence="2">
    <name type="scientific">Trypanosoma vivax (strain Y486)</name>
    <dbReference type="NCBI Taxonomy" id="1055687"/>
    <lineage>
        <taxon>Eukaryota</taxon>
        <taxon>Discoba</taxon>
        <taxon>Euglenozoa</taxon>
        <taxon>Kinetoplastea</taxon>
        <taxon>Metakinetoplastina</taxon>
        <taxon>Trypanosomatida</taxon>
        <taxon>Trypanosomatidae</taxon>
        <taxon>Trypanosoma</taxon>
        <taxon>Duttonella</taxon>
    </lineage>
</organism>
<dbReference type="VEuPathDB" id="TriTrypDB:TvY486_0706310"/>
<dbReference type="InterPro" id="IPR040441">
    <property type="entry name" value="CFA20/CFAP20DC"/>
</dbReference>
<accession>G0TZB0</accession>